<feature type="compositionally biased region" description="Pro residues" evidence="2">
    <location>
        <begin position="264"/>
        <end position="273"/>
    </location>
</feature>
<dbReference type="Gene3D" id="2.60.120.260">
    <property type="entry name" value="Galactose-binding domain-like"/>
    <property type="match status" value="1"/>
</dbReference>
<dbReference type="RefSeq" id="WP_254179616.1">
    <property type="nucleotide sequence ID" value="NZ_JANARS010000001.1"/>
</dbReference>
<evidence type="ECO:0000313" key="5">
    <source>
        <dbReference type="Proteomes" id="UP001204524"/>
    </source>
</evidence>
<keyword evidence="4" id="KW-0808">Transferase</keyword>
<keyword evidence="1" id="KW-0675">Receptor</keyword>
<dbReference type="EMBL" id="JANARS010000001">
    <property type="protein sequence ID" value="MCP3420380.1"/>
    <property type="molecule type" value="Genomic_DNA"/>
</dbReference>
<dbReference type="Gene3D" id="1.10.510.10">
    <property type="entry name" value="Transferase(Phosphotransferase) domain 1"/>
    <property type="match status" value="1"/>
</dbReference>
<dbReference type="InterPro" id="IPR000719">
    <property type="entry name" value="Prot_kinase_dom"/>
</dbReference>
<dbReference type="InterPro" id="IPR011009">
    <property type="entry name" value="Kinase-like_dom_sf"/>
</dbReference>
<feature type="compositionally biased region" description="Low complexity" evidence="2">
    <location>
        <begin position="338"/>
        <end position="356"/>
    </location>
</feature>
<dbReference type="CDD" id="cd13973">
    <property type="entry name" value="PK_MviN-like"/>
    <property type="match status" value="1"/>
</dbReference>
<evidence type="ECO:0000256" key="1">
    <source>
        <dbReference type="ARBA" id="ARBA00023170"/>
    </source>
</evidence>
<accession>A0ABT1KRK9</accession>
<feature type="compositionally biased region" description="Low complexity" evidence="2">
    <location>
        <begin position="510"/>
        <end position="522"/>
    </location>
</feature>
<organism evidence="4 5">
    <name type="scientific">Nocardioides pinisoli</name>
    <dbReference type="NCBI Taxonomy" id="2950279"/>
    <lineage>
        <taxon>Bacteria</taxon>
        <taxon>Bacillati</taxon>
        <taxon>Actinomycetota</taxon>
        <taxon>Actinomycetes</taxon>
        <taxon>Propionibacteriales</taxon>
        <taxon>Nocardioidaceae</taxon>
        <taxon>Nocardioides</taxon>
    </lineage>
</organism>
<comment type="caution">
    <text evidence="4">The sequence shown here is derived from an EMBL/GenBank/DDBJ whole genome shotgun (WGS) entry which is preliminary data.</text>
</comment>
<sequence length="674" mass="70767">MSMQAGDVLAGRYRLDDLLAEAGAGRFWRAHDLVLHRPVAVHIIAEDDARAGPLLEAARRTGPVIDRRLLRVLDAEAADGRCFVVNEWGQGDSLDILLTREGPIAPRRAAWLVAEVADSLVGAHEAGLAHGCLSPEHVLIDQHGQVRIIGFGVEAALRGLPAGRTNVDEIDLAGLLYCALTGKWPGISPSDVPPAPEVHGEVLRPRRVRAGIPRVLDALCDEVLNPQRESDRPHPSARSIRDLLLDHVGELTGTHVAVPAARPLLPPTPPPSPSLSSPAPTSPAAPTAVVPVVPAADLEPGPDDPPTGPPEDPPAAGPADETTAGDRPAGPEPEVTTAISADESPPSDAPPRASTDLPTQAGMPVFHDDDEVDWLRARTERPAPPPPLADPTPKPLFAPDPPEGEPVRRPRPGSRAASNPDYWPWDSSQDSARDPGRDSGVRPVGRDTGSWASGSWSEDRWDTGDGFDDTGDQVPGRSWIRLALIVGICLLVGVAVVSAYQLGLKPPTPGSSEEPTTTTTPSVAPPTPFTDLVADDFDPQGTDGQQENPDSVPNVLDGDPATSWTTSTYEQNFGPAGLKTGVGLVIDLGGTKAVRRVLVTTEGGQTSLAAYVTSEPPQGVSELTPVGTASGDGELSIDLAEPVSGQYVTVWLTLLPQLADGFRGTITEVQVLGS</sequence>
<evidence type="ECO:0000259" key="3">
    <source>
        <dbReference type="PROSITE" id="PS50011"/>
    </source>
</evidence>
<feature type="compositionally biased region" description="Pro residues" evidence="2">
    <location>
        <begin position="303"/>
        <end position="316"/>
    </location>
</feature>
<feature type="region of interest" description="Disordered" evidence="2">
    <location>
        <begin position="259"/>
        <end position="471"/>
    </location>
</feature>
<dbReference type="Proteomes" id="UP001204524">
    <property type="component" value="Unassembled WGS sequence"/>
</dbReference>
<evidence type="ECO:0000256" key="2">
    <source>
        <dbReference type="SAM" id="MobiDB-lite"/>
    </source>
</evidence>
<dbReference type="Gene3D" id="3.30.200.20">
    <property type="entry name" value="Phosphorylase Kinase, domain 1"/>
    <property type="match status" value="1"/>
</dbReference>
<protein>
    <submittedName>
        <fullName evidence="4">Protein kinase family protein</fullName>
    </submittedName>
</protein>
<name>A0ABT1KRK9_9ACTN</name>
<dbReference type="SUPFAM" id="SSF56112">
    <property type="entry name" value="Protein kinase-like (PK-like)"/>
    <property type="match status" value="1"/>
</dbReference>
<keyword evidence="4" id="KW-0418">Kinase</keyword>
<dbReference type="InterPro" id="IPR008979">
    <property type="entry name" value="Galactose-bd-like_sf"/>
</dbReference>
<evidence type="ECO:0000313" key="4">
    <source>
        <dbReference type="EMBL" id="MCP3420380.1"/>
    </source>
</evidence>
<reference evidence="4 5" key="1">
    <citation type="submission" date="2022-06" db="EMBL/GenBank/DDBJ databases">
        <authorList>
            <person name="So Y."/>
        </authorList>
    </citation>
    <scope>NUCLEOTIDE SEQUENCE [LARGE SCALE GENOMIC DNA]</scope>
    <source>
        <strain evidence="4 5">STR3</strain>
    </source>
</reference>
<feature type="region of interest" description="Disordered" evidence="2">
    <location>
        <begin position="505"/>
        <end position="564"/>
    </location>
</feature>
<feature type="compositionally biased region" description="Basic and acidic residues" evidence="2">
    <location>
        <begin position="431"/>
        <end position="440"/>
    </location>
</feature>
<dbReference type="SMART" id="SM00220">
    <property type="entry name" value="S_TKc"/>
    <property type="match status" value="1"/>
</dbReference>
<feature type="compositionally biased region" description="Low complexity" evidence="2">
    <location>
        <begin position="274"/>
        <end position="296"/>
    </location>
</feature>
<keyword evidence="5" id="KW-1185">Reference proteome</keyword>
<feature type="compositionally biased region" description="Polar residues" evidence="2">
    <location>
        <begin position="542"/>
        <end position="551"/>
    </location>
</feature>
<feature type="compositionally biased region" description="Low complexity" evidence="2">
    <location>
        <begin position="317"/>
        <end position="326"/>
    </location>
</feature>
<feature type="domain" description="Protein kinase" evidence="3">
    <location>
        <begin position="13"/>
        <end position="285"/>
    </location>
</feature>
<proteinExistence type="predicted"/>
<dbReference type="GO" id="GO:0016301">
    <property type="term" value="F:kinase activity"/>
    <property type="evidence" value="ECO:0007669"/>
    <property type="project" value="UniProtKB-KW"/>
</dbReference>
<gene>
    <name evidence="4" type="ORF">NCI01_01100</name>
</gene>
<dbReference type="PROSITE" id="PS50011">
    <property type="entry name" value="PROTEIN_KINASE_DOM"/>
    <property type="match status" value="1"/>
</dbReference>
<feature type="compositionally biased region" description="Pro residues" evidence="2">
    <location>
        <begin position="382"/>
        <end position="401"/>
    </location>
</feature>
<dbReference type="SUPFAM" id="SSF49785">
    <property type="entry name" value="Galactose-binding domain-like"/>
    <property type="match status" value="1"/>
</dbReference>